<organism evidence="6 7">
    <name type="scientific">Kumtagia ephedrae</name>
    <dbReference type="NCBI Taxonomy" id="2116701"/>
    <lineage>
        <taxon>Bacteria</taxon>
        <taxon>Pseudomonadati</taxon>
        <taxon>Pseudomonadota</taxon>
        <taxon>Alphaproteobacteria</taxon>
        <taxon>Hyphomicrobiales</taxon>
        <taxon>Phyllobacteriaceae</taxon>
        <taxon>Kumtagia</taxon>
    </lineage>
</organism>
<sequence>MTRSLARAPVEEHRNPFGAAGPDSEAKRTPTIADVIGHCRWIALDINAAAFSLFVVGPAGERNGLVPLLDPDHPSDSSATIRMWDDISEEIVRHARTSALPLWWAADGSASADAFLQLPMAKRLNGPSPAGIAFPVSADRGRCGLVAFLGSEIALSDDQCLDVHARCYSLFGAAMRIRPDKSRKAPAVSKRELECLKLSANGMTSEQIAASLKLSVHTANQYLTNSTQKLNAANRTHAVAKALKLGLFE</sequence>
<dbReference type="EMBL" id="PXYK01000005">
    <property type="protein sequence ID" value="PSJ63317.1"/>
    <property type="molecule type" value="Genomic_DNA"/>
</dbReference>
<dbReference type="SMART" id="SM00421">
    <property type="entry name" value="HTH_LUXR"/>
    <property type="match status" value="1"/>
</dbReference>
<dbReference type="RefSeq" id="WP_106771380.1">
    <property type="nucleotide sequence ID" value="NZ_PXYK01000005.1"/>
</dbReference>
<accession>A0A2P7SLI7</accession>
<keyword evidence="3" id="KW-0804">Transcription</keyword>
<dbReference type="OrthoDB" id="8349179at2"/>
<dbReference type="Pfam" id="PF00196">
    <property type="entry name" value="GerE"/>
    <property type="match status" value="1"/>
</dbReference>
<dbReference type="Gene3D" id="1.10.10.10">
    <property type="entry name" value="Winged helix-like DNA-binding domain superfamily/Winged helix DNA-binding domain"/>
    <property type="match status" value="1"/>
</dbReference>
<dbReference type="PANTHER" id="PTHR44688:SF16">
    <property type="entry name" value="DNA-BINDING TRANSCRIPTIONAL ACTIVATOR DEVR_DOSR"/>
    <property type="match status" value="1"/>
</dbReference>
<feature type="region of interest" description="Disordered" evidence="4">
    <location>
        <begin position="1"/>
        <end position="27"/>
    </location>
</feature>
<dbReference type="InterPro" id="IPR000792">
    <property type="entry name" value="Tscrpt_reg_LuxR_C"/>
</dbReference>
<proteinExistence type="predicted"/>
<dbReference type="Gene3D" id="3.30.450.80">
    <property type="entry name" value="Transcription factor LuxR-like, autoinducer-binding domain"/>
    <property type="match status" value="1"/>
</dbReference>
<dbReference type="CDD" id="cd06170">
    <property type="entry name" value="LuxR_C_like"/>
    <property type="match status" value="1"/>
</dbReference>
<dbReference type="SUPFAM" id="SSF75516">
    <property type="entry name" value="Pheromone-binding domain of LuxR-like quorum-sensing transcription factors"/>
    <property type="match status" value="1"/>
</dbReference>
<dbReference type="PRINTS" id="PR00038">
    <property type="entry name" value="HTHLUXR"/>
</dbReference>
<dbReference type="Proteomes" id="UP000241229">
    <property type="component" value="Unassembled WGS sequence"/>
</dbReference>
<dbReference type="GO" id="GO:0006355">
    <property type="term" value="P:regulation of DNA-templated transcription"/>
    <property type="evidence" value="ECO:0007669"/>
    <property type="project" value="InterPro"/>
</dbReference>
<name>A0A2P7SLI7_9HYPH</name>
<keyword evidence="2" id="KW-0238">DNA-binding</keyword>
<keyword evidence="1" id="KW-0805">Transcription regulation</keyword>
<evidence type="ECO:0000256" key="4">
    <source>
        <dbReference type="SAM" id="MobiDB-lite"/>
    </source>
</evidence>
<evidence type="ECO:0000313" key="7">
    <source>
        <dbReference type="Proteomes" id="UP000241229"/>
    </source>
</evidence>
<dbReference type="SUPFAM" id="SSF46894">
    <property type="entry name" value="C-terminal effector domain of the bipartite response regulators"/>
    <property type="match status" value="1"/>
</dbReference>
<evidence type="ECO:0000313" key="6">
    <source>
        <dbReference type="EMBL" id="PSJ63317.1"/>
    </source>
</evidence>
<gene>
    <name evidence="6" type="ORF">C7I84_06680</name>
</gene>
<dbReference type="InterPro" id="IPR036693">
    <property type="entry name" value="TF_LuxR_autoind-bd_dom_sf"/>
</dbReference>
<evidence type="ECO:0000256" key="3">
    <source>
        <dbReference type="ARBA" id="ARBA00023163"/>
    </source>
</evidence>
<evidence type="ECO:0000256" key="1">
    <source>
        <dbReference type="ARBA" id="ARBA00023015"/>
    </source>
</evidence>
<reference evidence="6 7" key="1">
    <citation type="submission" date="2018-03" db="EMBL/GenBank/DDBJ databases">
        <title>The draft genome of Mesorhizobium sp. 6GN-30.</title>
        <authorList>
            <person name="Liu L."/>
            <person name="Li L."/>
            <person name="Wang T."/>
            <person name="Zhang X."/>
            <person name="Liang L."/>
        </authorList>
    </citation>
    <scope>NUCLEOTIDE SEQUENCE [LARGE SCALE GENOMIC DNA]</scope>
    <source>
        <strain evidence="6 7">6GN30</strain>
    </source>
</reference>
<dbReference type="PROSITE" id="PS50043">
    <property type="entry name" value="HTH_LUXR_2"/>
    <property type="match status" value="1"/>
</dbReference>
<dbReference type="GO" id="GO:0003677">
    <property type="term" value="F:DNA binding"/>
    <property type="evidence" value="ECO:0007669"/>
    <property type="project" value="UniProtKB-KW"/>
</dbReference>
<evidence type="ECO:0000256" key="2">
    <source>
        <dbReference type="ARBA" id="ARBA00023125"/>
    </source>
</evidence>
<protein>
    <submittedName>
        <fullName evidence="6">Helix-turn-helix transcriptional regulator</fullName>
    </submittedName>
</protein>
<comment type="caution">
    <text evidence="6">The sequence shown here is derived from an EMBL/GenBank/DDBJ whole genome shotgun (WGS) entry which is preliminary data.</text>
</comment>
<dbReference type="InterPro" id="IPR016032">
    <property type="entry name" value="Sig_transdc_resp-reg_C-effctor"/>
</dbReference>
<dbReference type="InterPro" id="IPR036388">
    <property type="entry name" value="WH-like_DNA-bd_sf"/>
</dbReference>
<dbReference type="AlphaFoldDB" id="A0A2P7SLI7"/>
<evidence type="ECO:0000259" key="5">
    <source>
        <dbReference type="PROSITE" id="PS50043"/>
    </source>
</evidence>
<keyword evidence="7" id="KW-1185">Reference proteome</keyword>
<feature type="domain" description="HTH luxR-type" evidence="5">
    <location>
        <begin position="181"/>
        <end position="246"/>
    </location>
</feature>
<dbReference type="PANTHER" id="PTHR44688">
    <property type="entry name" value="DNA-BINDING TRANSCRIPTIONAL ACTIVATOR DEVR_DOSR"/>
    <property type="match status" value="1"/>
</dbReference>